<organism evidence="1 2">
    <name type="scientific">Myodes glareolus</name>
    <name type="common">Bank vole</name>
    <name type="synonym">Clethrionomys glareolus</name>
    <dbReference type="NCBI Taxonomy" id="447135"/>
    <lineage>
        <taxon>Eukaryota</taxon>
        <taxon>Metazoa</taxon>
        <taxon>Chordata</taxon>
        <taxon>Craniata</taxon>
        <taxon>Vertebrata</taxon>
        <taxon>Euteleostomi</taxon>
        <taxon>Mammalia</taxon>
        <taxon>Eutheria</taxon>
        <taxon>Euarchontoglires</taxon>
        <taxon>Glires</taxon>
        <taxon>Rodentia</taxon>
        <taxon>Myomorpha</taxon>
        <taxon>Muroidea</taxon>
        <taxon>Cricetidae</taxon>
        <taxon>Arvicolinae</taxon>
        <taxon>Myodes</taxon>
    </lineage>
</organism>
<gene>
    <name evidence="1" type="ORF">U0070_002671</name>
</gene>
<sequence>MEGAEGDTLPKGPLREKAPVNSQNVPCEVLLYESELVRYSNKYFLFHCCSNWPLQTGWKMATLLFGFVLY</sequence>
<reference evidence="1 2" key="1">
    <citation type="journal article" date="2023" name="bioRxiv">
        <title>Conserved and derived expression patterns and positive selection on dental genes reveal complex evolutionary context of ever-growing rodent molars.</title>
        <authorList>
            <person name="Calamari Z.T."/>
            <person name="Song A."/>
            <person name="Cohen E."/>
            <person name="Akter M."/>
            <person name="Roy R.D."/>
            <person name="Hallikas O."/>
            <person name="Christensen M.M."/>
            <person name="Li P."/>
            <person name="Marangoni P."/>
            <person name="Jernvall J."/>
            <person name="Klein O.D."/>
        </authorList>
    </citation>
    <scope>NUCLEOTIDE SEQUENCE [LARGE SCALE GENOMIC DNA]</scope>
    <source>
        <strain evidence="1">V071</strain>
    </source>
</reference>
<proteinExistence type="predicted"/>
<dbReference type="EMBL" id="JBBHLL010001916">
    <property type="protein sequence ID" value="KAK7795676.1"/>
    <property type="molecule type" value="Genomic_DNA"/>
</dbReference>
<accession>A0AAW0H1T4</accession>
<dbReference type="Proteomes" id="UP001488838">
    <property type="component" value="Unassembled WGS sequence"/>
</dbReference>
<comment type="caution">
    <text evidence="1">The sequence shown here is derived from an EMBL/GenBank/DDBJ whole genome shotgun (WGS) entry which is preliminary data.</text>
</comment>
<evidence type="ECO:0000313" key="1">
    <source>
        <dbReference type="EMBL" id="KAK7795676.1"/>
    </source>
</evidence>
<evidence type="ECO:0000313" key="2">
    <source>
        <dbReference type="Proteomes" id="UP001488838"/>
    </source>
</evidence>
<dbReference type="AlphaFoldDB" id="A0AAW0H1T4"/>
<name>A0AAW0H1T4_MYOGA</name>
<protein>
    <submittedName>
        <fullName evidence="1">Uncharacterized protein</fullName>
    </submittedName>
</protein>
<keyword evidence="2" id="KW-1185">Reference proteome</keyword>